<keyword evidence="5" id="KW-1133">Transmembrane helix</keyword>
<comment type="caution">
    <text evidence="6">The sequence shown here is derived from an EMBL/GenBank/DDBJ whole genome shotgun (WGS) entry which is preliminary data.</text>
</comment>
<dbReference type="EMBL" id="VFOW01000001">
    <property type="protein sequence ID" value="TQL78028.1"/>
    <property type="molecule type" value="Genomic_DNA"/>
</dbReference>
<name>A0A543AZM4_9ACTN</name>
<feature type="transmembrane region" description="Helical" evidence="5">
    <location>
        <begin position="21"/>
        <end position="40"/>
    </location>
</feature>
<feature type="region of interest" description="Disordered" evidence="4">
    <location>
        <begin position="742"/>
        <end position="780"/>
    </location>
</feature>
<gene>
    <name evidence="6" type="ORF">FB566_3603</name>
</gene>
<evidence type="ECO:0000256" key="2">
    <source>
        <dbReference type="ARBA" id="ARBA00022525"/>
    </source>
</evidence>
<feature type="compositionally biased region" description="Polar residues" evidence="4">
    <location>
        <begin position="769"/>
        <end position="780"/>
    </location>
</feature>
<reference evidence="6 7" key="1">
    <citation type="submission" date="2019-06" db="EMBL/GenBank/DDBJ databases">
        <title>Sequencing the genomes of 1000 actinobacteria strains.</title>
        <authorList>
            <person name="Klenk H.-P."/>
        </authorList>
    </citation>
    <scope>NUCLEOTIDE SEQUENCE [LARGE SCALE GENOMIC DNA]</scope>
    <source>
        <strain evidence="6 7">DSM 45928</strain>
    </source>
</reference>
<dbReference type="GO" id="GO:0005737">
    <property type="term" value="C:cytoplasm"/>
    <property type="evidence" value="ECO:0007669"/>
    <property type="project" value="InterPro"/>
</dbReference>
<dbReference type="InterPro" id="IPR022385">
    <property type="entry name" value="Rhs_assc_core"/>
</dbReference>
<organism evidence="6 7">
    <name type="scientific">Stackebrandtia endophytica</name>
    <dbReference type="NCBI Taxonomy" id="1496996"/>
    <lineage>
        <taxon>Bacteria</taxon>
        <taxon>Bacillati</taxon>
        <taxon>Actinomycetota</taxon>
        <taxon>Actinomycetes</taxon>
        <taxon>Glycomycetales</taxon>
        <taxon>Glycomycetaceae</taxon>
        <taxon>Stackebrandtia</taxon>
    </lineage>
</organism>
<evidence type="ECO:0000256" key="4">
    <source>
        <dbReference type="SAM" id="MobiDB-lite"/>
    </source>
</evidence>
<evidence type="ECO:0000256" key="3">
    <source>
        <dbReference type="ARBA" id="ARBA00023026"/>
    </source>
</evidence>
<protein>
    <submittedName>
        <fullName evidence="6">RHS repeat-associated protein</fullName>
    </submittedName>
</protein>
<dbReference type="InterPro" id="IPR006530">
    <property type="entry name" value="YD"/>
</dbReference>
<keyword evidence="5" id="KW-0472">Membrane</keyword>
<dbReference type="Gene3D" id="2.180.10.10">
    <property type="entry name" value="RHS repeat-associated core"/>
    <property type="match status" value="3"/>
</dbReference>
<accession>A0A543AZM4</accession>
<evidence type="ECO:0000313" key="7">
    <source>
        <dbReference type="Proteomes" id="UP000317043"/>
    </source>
</evidence>
<evidence type="ECO:0000256" key="5">
    <source>
        <dbReference type="SAM" id="Phobius"/>
    </source>
</evidence>
<dbReference type="InParanoid" id="A0A543AZM4"/>
<dbReference type="PANTHER" id="PTHR32305:SF17">
    <property type="entry name" value="TRNA NUCLEASE WAPA"/>
    <property type="match status" value="1"/>
</dbReference>
<dbReference type="InterPro" id="IPR050708">
    <property type="entry name" value="T6SS_VgrG/RHS"/>
</dbReference>
<dbReference type="NCBIfam" id="TIGR03696">
    <property type="entry name" value="Rhs_assc_core"/>
    <property type="match status" value="1"/>
</dbReference>
<dbReference type="Pfam" id="PF05593">
    <property type="entry name" value="RHS_repeat"/>
    <property type="match status" value="1"/>
</dbReference>
<keyword evidence="5" id="KW-0812">Transmembrane</keyword>
<sequence length="1677" mass="180149">MPRTTRSSRSSNHWNRGALPAFRWFAVLALLVGSAVFIGGGSAPVEDPEAIPEAQLSDPVPVDEVRVEELDLEALGWADDNRTWDAGVPHWPSAAMAKLKPTATAQQVGAMPITLSASSDVGEVVVDLHDQVASEASGVNGVIIELEAERDGDVELTIDYSAFANAYGGGWASRLRIIELVDCTPGDGCGQVISVDSVNGFATRTVSATVDGTGVYALSAASGGESGDYSATDLQAAGSWSAGGSAGGFSYNYPLRTPPAAGPVPALGLGYSSQSHDGRTSGSNNQASWIGDGWSYEPGYIERTYKSCAMDQEGSNNNPDKTGDKCWDGDSDAITLSLNGTNTALVKDDSTGQWRAAADTNWKIQKLGSKATTSTATTEYWKVTTTDGTQYFFAGEAASSKSRWTVPVFGNHSGEACRASAFKDSMCQQAWRWMVDKVVDVHGNQAVYTYATETGHYGAAGDENKRTSYIRGGDLTRIDYGLRSDDASVTPTGRVLFNLADRCLTDCGTTGSPKTANWPDTPWDLTCESAPCTDQRSPSFFSSKRLDSIRTQVADGSTFRDVDSWKLEHEFKDYGDDSQVVLWLKSIQHTGHVGGSITLPKTSFAGQAMPNRVETQSGIPEIWRWRITAVTTETGGVIGVNYSEPDCGNGDLPSTEQTNSRLCYPVYWTPDQYMEAEKDWFHKYVVTSIVEQDATAGMVPITTYYEYSTAGGGVSALWAWDDGEFTDDDHRTYSQWRGYSRVTTKTGDPSEGPQLTSRTQYYRGMNDQPLPNGSKRSVQLTDSQGNTVTDHRALAGMVFEAVTFDGAVIDSASVSKYWTKRTASRSHDGGRLEAWMSGESEKTARKRLTSTAWHTTRTKTGYDDYGRVTQVDDLGDTTTAADDLCSRTEYADNTSQWILSAVARSETVSVACTASPNRPDDVVSDTRTYFDGSTTFETAPTKGLPTRTEVIDSWSSSARYQVVSTSTFDALGRLVSATDALGRETTTSYTPGGAGPVTSNTVTNPLGHTVTSYLEPAWGTVTATIDANNRRTDLTFDALGRSLEVWLPGQSKASNALPHYKFSYDVSRAAPSTITSQRLMPHLNYSTSIQVFDSLLRPIQTQSDTPVGGRLVTETDYNTRGQVVYNSGPNWDETSKPNGTFVRVEQGSDHARTFMSYDALDRTVKEEFWTSNEYRWETVYGYGGSPDGFLSTVTPPDGAVKTAVLTNARGQEIEKRQYHSGGYDATTYAYTPRGELSSVVDAVGNSWSYEYDLRGNTVRTSDPDVGVVTATYDVAGQKTSTTDARGVTVSTVYDELGRTVETWEGEAENGSLMSVHGTATWAIAMGSMAVTVRRKDPYGNARGGAVNWAAGQKGFVGGVEDPTGLVHIGARSYDPTLGKFISADPIRDFTDPQQINGYTYANANPVTMSDSTGLMRYDPVTGEGVGVPTGLKGGSGNNSGGGNTCVPGITAAACPDFVDPERPVEIALESGGNVIIFSDGTMVIDGYVIPSGHPDPYSFIYAYDQAASEFGYIGGDSLADAIRLAMIACDLLGGSLNACSYDFELILQYDYDAWELGTLLPSYLDGEPTFYSDGDEEWSAIDYALWAKMLNATGIEKRAYQKALAAGGHTSKPGGVDLPWNPMDSVMGCILGGLGIGAFVSVMVDAKIQKEKSGKLTITKTGVRGAGVAGCISGALL</sequence>
<dbReference type="RefSeq" id="WP_142041838.1">
    <property type="nucleotide sequence ID" value="NZ_JBHTGS010000001.1"/>
</dbReference>
<dbReference type="InterPro" id="IPR003284">
    <property type="entry name" value="Sal_SpvB"/>
</dbReference>
<dbReference type="OrthoDB" id="4981805at2"/>
<dbReference type="GO" id="GO:0005576">
    <property type="term" value="C:extracellular region"/>
    <property type="evidence" value="ECO:0007669"/>
    <property type="project" value="UniProtKB-SubCell"/>
</dbReference>
<comment type="subcellular location">
    <subcellularLocation>
        <location evidence="1">Secreted</location>
    </subcellularLocation>
</comment>
<keyword evidence="3" id="KW-0843">Virulence</keyword>
<dbReference type="PANTHER" id="PTHR32305">
    <property type="match status" value="1"/>
</dbReference>
<dbReference type="Pfam" id="PF03534">
    <property type="entry name" value="SpvB"/>
    <property type="match status" value="1"/>
</dbReference>
<keyword evidence="2" id="KW-0964">Secreted</keyword>
<dbReference type="InterPro" id="IPR031325">
    <property type="entry name" value="RHS_repeat"/>
</dbReference>
<dbReference type="Proteomes" id="UP000317043">
    <property type="component" value="Unassembled WGS sequence"/>
</dbReference>
<evidence type="ECO:0000256" key="1">
    <source>
        <dbReference type="ARBA" id="ARBA00004613"/>
    </source>
</evidence>
<evidence type="ECO:0000313" key="6">
    <source>
        <dbReference type="EMBL" id="TQL78028.1"/>
    </source>
</evidence>
<feature type="compositionally biased region" description="Polar residues" evidence="4">
    <location>
        <begin position="742"/>
        <end position="760"/>
    </location>
</feature>
<keyword evidence="7" id="KW-1185">Reference proteome</keyword>
<proteinExistence type="predicted"/>
<dbReference type="NCBIfam" id="TIGR01643">
    <property type="entry name" value="YD_repeat_2x"/>
    <property type="match status" value="1"/>
</dbReference>